<reference evidence="4" key="1">
    <citation type="journal article" date="2014" name="Front. Microbiol.">
        <title>High frequency of phylogenetically diverse reductive dehalogenase-homologous genes in deep subseafloor sedimentary metagenomes.</title>
        <authorList>
            <person name="Kawai M."/>
            <person name="Futagami T."/>
            <person name="Toyoda A."/>
            <person name="Takaki Y."/>
            <person name="Nishi S."/>
            <person name="Hori S."/>
            <person name="Arai W."/>
            <person name="Tsubouchi T."/>
            <person name="Morono Y."/>
            <person name="Uchiyama I."/>
            <person name="Ito T."/>
            <person name="Fujiyama A."/>
            <person name="Inagaki F."/>
            <person name="Takami H."/>
        </authorList>
    </citation>
    <scope>NUCLEOTIDE SEQUENCE</scope>
    <source>
        <strain evidence="4">Expedition CK06-06</strain>
    </source>
</reference>
<evidence type="ECO:0000313" key="4">
    <source>
        <dbReference type="EMBL" id="GAH56560.1"/>
    </source>
</evidence>
<comment type="caution">
    <text evidence="4">The sequence shown here is derived from an EMBL/GenBank/DDBJ whole genome shotgun (WGS) entry which is preliminary data.</text>
</comment>
<accession>X1HHP1</accession>
<feature type="non-terminal residue" evidence="4">
    <location>
        <position position="1"/>
    </location>
</feature>
<evidence type="ECO:0000256" key="1">
    <source>
        <dbReference type="ARBA" id="ARBA00004953"/>
    </source>
</evidence>
<dbReference type="InterPro" id="IPR006363">
    <property type="entry name" value="Cbl_synth_CobJ/CibH_dom"/>
</dbReference>
<dbReference type="Pfam" id="PF00590">
    <property type="entry name" value="TP_methylase"/>
    <property type="match status" value="1"/>
</dbReference>
<feature type="domain" description="Tetrapyrrole methylase" evidence="3">
    <location>
        <begin position="3"/>
        <end position="74"/>
    </location>
</feature>
<gene>
    <name evidence="4" type="ORF">S03H2_28418</name>
</gene>
<dbReference type="InterPro" id="IPR051810">
    <property type="entry name" value="Precorrin_MeTrfase"/>
</dbReference>
<evidence type="ECO:0000259" key="3">
    <source>
        <dbReference type="Pfam" id="PF00590"/>
    </source>
</evidence>
<dbReference type="InterPro" id="IPR035996">
    <property type="entry name" value="4pyrrol_Methylase_sf"/>
</dbReference>
<dbReference type="PANTHER" id="PTHR47036">
    <property type="entry name" value="COBALT-FACTOR III C(17)-METHYLTRANSFERASE-RELATED"/>
    <property type="match status" value="1"/>
</dbReference>
<dbReference type="GO" id="GO:0009236">
    <property type="term" value="P:cobalamin biosynthetic process"/>
    <property type="evidence" value="ECO:0007669"/>
    <property type="project" value="UniProtKB-KW"/>
</dbReference>
<dbReference type="AlphaFoldDB" id="X1HHP1"/>
<proteinExistence type="predicted"/>
<sequence>LLTPWETIAKRLTHAAQADFVICLYNPKSKRRTRQIKEAKSILLQNRKPDTPVGLARNVGRKGESITITTLDKILRYKIDMVTIIIVGNSSTIVRNNRMTTPRGYRI</sequence>
<dbReference type="InterPro" id="IPR000878">
    <property type="entry name" value="4pyrrol_Mease"/>
</dbReference>
<dbReference type="CDD" id="cd11646">
    <property type="entry name" value="Precorrin_3B_C17_MT"/>
    <property type="match status" value="1"/>
</dbReference>
<comment type="pathway">
    <text evidence="1">Cofactor biosynthesis; adenosylcobalamin biosynthesis.</text>
</comment>
<organism evidence="4">
    <name type="scientific">marine sediment metagenome</name>
    <dbReference type="NCBI Taxonomy" id="412755"/>
    <lineage>
        <taxon>unclassified sequences</taxon>
        <taxon>metagenomes</taxon>
        <taxon>ecological metagenomes</taxon>
    </lineage>
</organism>
<evidence type="ECO:0000256" key="2">
    <source>
        <dbReference type="ARBA" id="ARBA00022573"/>
    </source>
</evidence>
<dbReference type="EMBL" id="BARU01017118">
    <property type="protein sequence ID" value="GAH56560.1"/>
    <property type="molecule type" value="Genomic_DNA"/>
</dbReference>
<keyword evidence="2" id="KW-0169">Cobalamin biosynthesis</keyword>
<protein>
    <recommendedName>
        <fullName evidence="3">Tetrapyrrole methylase domain-containing protein</fullName>
    </recommendedName>
</protein>
<name>X1HHP1_9ZZZZ</name>
<dbReference type="GO" id="GO:0008168">
    <property type="term" value="F:methyltransferase activity"/>
    <property type="evidence" value="ECO:0007669"/>
    <property type="project" value="InterPro"/>
</dbReference>
<dbReference type="SUPFAM" id="SSF53790">
    <property type="entry name" value="Tetrapyrrole methylase"/>
    <property type="match status" value="1"/>
</dbReference>
<dbReference type="PANTHER" id="PTHR47036:SF1">
    <property type="entry name" value="COBALT-FACTOR III C(17)-METHYLTRANSFERASE-RELATED"/>
    <property type="match status" value="1"/>
</dbReference>
<dbReference type="InterPro" id="IPR014776">
    <property type="entry name" value="4pyrrole_Mease_sub2"/>
</dbReference>
<dbReference type="Gene3D" id="3.30.950.10">
    <property type="entry name" value="Methyltransferase, Cobalt-precorrin-4 Transmethylase, Domain 2"/>
    <property type="match status" value="1"/>
</dbReference>